<protein>
    <submittedName>
        <fullName evidence="1">Uncharacterized protein</fullName>
    </submittedName>
</protein>
<gene>
    <name evidence="1" type="ORF">METZ01_LOCUS168995</name>
</gene>
<accession>A0A382BRJ3</accession>
<name>A0A382BRJ3_9ZZZZ</name>
<reference evidence="1" key="1">
    <citation type="submission" date="2018-05" db="EMBL/GenBank/DDBJ databases">
        <authorList>
            <person name="Lanie J.A."/>
            <person name="Ng W.-L."/>
            <person name="Kazmierczak K.M."/>
            <person name="Andrzejewski T.M."/>
            <person name="Davidsen T.M."/>
            <person name="Wayne K.J."/>
            <person name="Tettelin H."/>
            <person name="Glass J.I."/>
            <person name="Rusch D."/>
            <person name="Podicherti R."/>
            <person name="Tsui H.-C.T."/>
            <person name="Winkler M.E."/>
        </authorList>
    </citation>
    <scope>NUCLEOTIDE SEQUENCE</scope>
</reference>
<organism evidence="1">
    <name type="scientific">marine metagenome</name>
    <dbReference type="NCBI Taxonomy" id="408172"/>
    <lineage>
        <taxon>unclassified sequences</taxon>
        <taxon>metagenomes</taxon>
        <taxon>ecological metagenomes</taxon>
    </lineage>
</organism>
<proteinExistence type="predicted"/>
<dbReference type="AlphaFoldDB" id="A0A382BRJ3"/>
<sequence>SQLVMFQLESTSDLRIPKPTFNLAVTSTIINCIREGIAALIRC</sequence>
<feature type="non-terminal residue" evidence="1">
    <location>
        <position position="1"/>
    </location>
</feature>
<evidence type="ECO:0000313" key="1">
    <source>
        <dbReference type="EMBL" id="SVB16141.1"/>
    </source>
</evidence>
<dbReference type="EMBL" id="UINC01030930">
    <property type="protein sequence ID" value="SVB16141.1"/>
    <property type="molecule type" value="Genomic_DNA"/>
</dbReference>